<dbReference type="GO" id="GO:0000162">
    <property type="term" value="P:L-tryptophan biosynthetic process"/>
    <property type="evidence" value="ECO:0007669"/>
    <property type="project" value="UniProtKB-UniPathway"/>
</dbReference>
<feature type="non-terminal residue" evidence="10">
    <location>
        <position position="1"/>
    </location>
</feature>
<evidence type="ECO:0000256" key="7">
    <source>
        <dbReference type="ARBA" id="ARBA00023141"/>
    </source>
</evidence>
<protein>
    <recommendedName>
        <fullName evidence="4">N-(5'-phosphoribosyl)anthranilate isomerase</fullName>
        <ecNumber evidence="3">5.3.1.24</ecNumber>
    </recommendedName>
</protein>
<dbReference type="InterPro" id="IPR011060">
    <property type="entry name" value="RibuloseP-bd_barrel"/>
</dbReference>
<sequence length="65" mass="7218">WELAIKAKVYNVPIILAGGLAPDNIKRAVEIVQPYALDVNSGIEKIPGIKDKKLMEKLFAVWSKI</sequence>
<dbReference type="EMBL" id="DRIH01000268">
    <property type="protein sequence ID" value="HEC68615.1"/>
    <property type="molecule type" value="Genomic_DNA"/>
</dbReference>
<keyword evidence="6" id="KW-0822">Tryptophan biosynthesis</keyword>
<dbReference type="InterPro" id="IPR044643">
    <property type="entry name" value="TrpF_fam"/>
</dbReference>
<evidence type="ECO:0000256" key="6">
    <source>
        <dbReference type="ARBA" id="ARBA00022822"/>
    </source>
</evidence>
<evidence type="ECO:0000313" key="10">
    <source>
        <dbReference type="EMBL" id="HEC68615.1"/>
    </source>
</evidence>
<name>A0A7C2A9D7_DESA2</name>
<keyword evidence="5" id="KW-0028">Amino-acid biosynthesis</keyword>
<dbReference type="PANTHER" id="PTHR42894:SF1">
    <property type="entry name" value="N-(5'-PHOSPHORIBOSYL)ANTHRANILATE ISOMERASE"/>
    <property type="match status" value="1"/>
</dbReference>
<keyword evidence="8 10" id="KW-0413">Isomerase</keyword>
<dbReference type="AlphaFoldDB" id="A0A7C2A9D7"/>
<evidence type="ECO:0000256" key="5">
    <source>
        <dbReference type="ARBA" id="ARBA00022605"/>
    </source>
</evidence>
<evidence type="ECO:0000256" key="1">
    <source>
        <dbReference type="ARBA" id="ARBA00001164"/>
    </source>
</evidence>
<organism evidence="10">
    <name type="scientific">Desulfofervidus auxilii</name>
    <dbReference type="NCBI Taxonomy" id="1621989"/>
    <lineage>
        <taxon>Bacteria</taxon>
        <taxon>Pseudomonadati</taxon>
        <taxon>Thermodesulfobacteriota</taxon>
        <taxon>Candidatus Desulfofervidia</taxon>
        <taxon>Candidatus Desulfofervidales</taxon>
        <taxon>Candidatus Desulfofervidaceae</taxon>
        <taxon>Candidatus Desulfofervidus</taxon>
    </lineage>
</organism>
<dbReference type="GO" id="GO:0004640">
    <property type="term" value="F:phosphoribosylanthranilate isomerase activity"/>
    <property type="evidence" value="ECO:0007669"/>
    <property type="project" value="UniProtKB-EC"/>
</dbReference>
<feature type="domain" description="N-(5'phosphoribosyl) anthranilate isomerase (PRAI)" evidence="9">
    <location>
        <begin position="11"/>
        <end position="59"/>
    </location>
</feature>
<proteinExistence type="predicted"/>
<keyword evidence="7" id="KW-0057">Aromatic amino acid biosynthesis</keyword>
<dbReference type="Gene3D" id="3.20.20.70">
    <property type="entry name" value="Aldolase class I"/>
    <property type="match status" value="1"/>
</dbReference>
<accession>A0A7C2A9D7</accession>
<dbReference type="InterPro" id="IPR001240">
    <property type="entry name" value="PRAI_dom"/>
</dbReference>
<dbReference type="InterPro" id="IPR013785">
    <property type="entry name" value="Aldolase_TIM"/>
</dbReference>
<evidence type="ECO:0000256" key="3">
    <source>
        <dbReference type="ARBA" id="ARBA00012572"/>
    </source>
</evidence>
<gene>
    <name evidence="10" type="ORF">ENI35_07415</name>
</gene>
<evidence type="ECO:0000256" key="8">
    <source>
        <dbReference type="ARBA" id="ARBA00023235"/>
    </source>
</evidence>
<dbReference type="SUPFAM" id="SSF51366">
    <property type="entry name" value="Ribulose-phoshate binding barrel"/>
    <property type="match status" value="1"/>
</dbReference>
<dbReference type="Pfam" id="PF00697">
    <property type="entry name" value="PRAI"/>
    <property type="match status" value="1"/>
</dbReference>
<evidence type="ECO:0000259" key="9">
    <source>
        <dbReference type="Pfam" id="PF00697"/>
    </source>
</evidence>
<comment type="catalytic activity">
    <reaction evidence="1">
        <text>N-(5-phospho-beta-D-ribosyl)anthranilate = 1-(2-carboxyphenylamino)-1-deoxy-D-ribulose 5-phosphate</text>
        <dbReference type="Rhea" id="RHEA:21540"/>
        <dbReference type="ChEBI" id="CHEBI:18277"/>
        <dbReference type="ChEBI" id="CHEBI:58613"/>
        <dbReference type="EC" id="5.3.1.24"/>
    </reaction>
</comment>
<reference evidence="10" key="1">
    <citation type="journal article" date="2020" name="mSystems">
        <title>Genome- and Community-Level Interaction Insights into Carbon Utilization and Element Cycling Functions of Hydrothermarchaeota in Hydrothermal Sediment.</title>
        <authorList>
            <person name="Zhou Z."/>
            <person name="Liu Y."/>
            <person name="Xu W."/>
            <person name="Pan J."/>
            <person name="Luo Z.H."/>
            <person name="Li M."/>
        </authorList>
    </citation>
    <scope>NUCLEOTIDE SEQUENCE [LARGE SCALE GENOMIC DNA]</scope>
    <source>
        <strain evidence="10">HyVt-389</strain>
    </source>
</reference>
<comment type="caution">
    <text evidence="10">The sequence shown here is derived from an EMBL/GenBank/DDBJ whole genome shotgun (WGS) entry which is preliminary data.</text>
</comment>
<dbReference type="UniPathway" id="UPA00035">
    <property type="reaction ID" value="UER00042"/>
</dbReference>
<comment type="pathway">
    <text evidence="2">Amino-acid biosynthesis; L-tryptophan biosynthesis; L-tryptophan from chorismate: step 3/5.</text>
</comment>
<dbReference type="EC" id="5.3.1.24" evidence="3"/>
<dbReference type="Proteomes" id="UP000885738">
    <property type="component" value="Unassembled WGS sequence"/>
</dbReference>
<evidence type="ECO:0000256" key="4">
    <source>
        <dbReference type="ARBA" id="ARBA00022272"/>
    </source>
</evidence>
<dbReference type="PANTHER" id="PTHR42894">
    <property type="entry name" value="N-(5'-PHOSPHORIBOSYL)ANTHRANILATE ISOMERASE"/>
    <property type="match status" value="1"/>
</dbReference>
<evidence type="ECO:0000256" key="2">
    <source>
        <dbReference type="ARBA" id="ARBA00004664"/>
    </source>
</evidence>